<dbReference type="KEGG" id="aer:AERYTH_03885"/>
<dbReference type="OrthoDB" id="3742900at2"/>
<keyword evidence="2" id="KW-0812">Transmembrane</keyword>
<proteinExistence type="predicted"/>
<feature type="transmembrane region" description="Helical" evidence="2">
    <location>
        <begin position="350"/>
        <end position="372"/>
    </location>
</feature>
<dbReference type="AlphaFoldDB" id="A0A0U4CSU4"/>
<dbReference type="EMBL" id="CP011502">
    <property type="protein sequence ID" value="ALX03901.1"/>
    <property type="molecule type" value="Genomic_DNA"/>
</dbReference>
<feature type="compositionally biased region" description="Basic and acidic residues" evidence="1">
    <location>
        <begin position="381"/>
        <end position="390"/>
    </location>
</feature>
<organism evidence="3 4">
    <name type="scientific">Aeromicrobium erythreum</name>
    <dbReference type="NCBI Taxonomy" id="2041"/>
    <lineage>
        <taxon>Bacteria</taxon>
        <taxon>Bacillati</taxon>
        <taxon>Actinomycetota</taxon>
        <taxon>Actinomycetes</taxon>
        <taxon>Propionibacteriales</taxon>
        <taxon>Nocardioidaceae</taxon>
        <taxon>Aeromicrobium</taxon>
    </lineage>
</organism>
<sequence>MNSTVTTPPLRPGVLTAGVSALVALVVGSGVALLAGVGLVSALRTGARSWLVLQGAGIELQGATLGLVPLGGVLLCGALTARVARAMTPAPVESPGAFAATVAGTSGVVAAVLASVSSTPEIVVNPARAAAAVFVVTGVSAALGATMHHGRAGDLWPAPWRRPEVRGAVSAGARGAAVLLAAAGVVVVTLLVRHVERAGQLWALLDPGASGTPALAAICLLAVPTMVAWTASVLLGPGFVLGTQTSVDLAGAQLGPVPGLPVLAALPSPGTFGDWVVVLGLVPVLAGLVAGWTVRAGAEAPFGLSDRPVLGRSLLGLAAGAAGGVVVGVLVGASGGAVGPGRLADAGPPALTPLLVAVPVMAVGGALGALAAHYRDARALRPEPDADARPTRRPRLRLRHQPPGADRRDG</sequence>
<keyword evidence="4" id="KW-1185">Reference proteome</keyword>
<dbReference type="STRING" id="2041.AERYTH_03885"/>
<feature type="transmembrane region" description="Helical" evidence="2">
    <location>
        <begin position="129"/>
        <end position="148"/>
    </location>
</feature>
<feature type="compositionally biased region" description="Basic residues" evidence="1">
    <location>
        <begin position="391"/>
        <end position="400"/>
    </location>
</feature>
<reference evidence="3 4" key="1">
    <citation type="journal article" date="1991" name="Int. J. Syst. Bacteriol.">
        <title>Description of the erythromycin-producing bacterium Arthrobacter sp. strain NRRL B-3381 as Aeromicrobium erythreum gen. nov., sp. nov.</title>
        <authorList>
            <person name="Miller E.S."/>
            <person name="Woese C.R."/>
            <person name="Brenner S."/>
        </authorList>
    </citation>
    <scope>NUCLEOTIDE SEQUENCE [LARGE SCALE GENOMIC DNA]</scope>
    <source>
        <strain evidence="3 4">AR18</strain>
    </source>
</reference>
<dbReference type="RefSeq" id="WP_067854875.1">
    <property type="nucleotide sequence ID" value="NZ_CP011502.1"/>
</dbReference>
<gene>
    <name evidence="3" type="ORF">AERYTH_03885</name>
</gene>
<feature type="transmembrane region" description="Helical" evidence="2">
    <location>
        <begin position="20"/>
        <end position="43"/>
    </location>
</feature>
<feature type="transmembrane region" description="Helical" evidence="2">
    <location>
        <begin position="168"/>
        <end position="192"/>
    </location>
</feature>
<name>A0A0U4CSU4_9ACTN</name>
<dbReference type="InterPro" id="IPR045931">
    <property type="entry name" value="DUF6350"/>
</dbReference>
<feature type="transmembrane region" description="Helical" evidence="2">
    <location>
        <begin position="96"/>
        <end position="117"/>
    </location>
</feature>
<protein>
    <submittedName>
        <fullName evidence="3">Uncharacterized protein</fullName>
    </submittedName>
</protein>
<evidence type="ECO:0000313" key="4">
    <source>
        <dbReference type="Proteomes" id="UP000067689"/>
    </source>
</evidence>
<feature type="transmembrane region" description="Helical" evidence="2">
    <location>
        <begin position="275"/>
        <end position="294"/>
    </location>
</feature>
<feature type="transmembrane region" description="Helical" evidence="2">
    <location>
        <begin position="314"/>
        <end position="338"/>
    </location>
</feature>
<evidence type="ECO:0000313" key="3">
    <source>
        <dbReference type="EMBL" id="ALX03901.1"/>
    </source>
</evidence>
<feature type="region of interest" description="Disordered" evidence="1">
    <location>
        <begin position="381"/>
        <end position="410"/>
    </location>
</feature>
<keyword evidence="2" id="KW-0472">Membrane</keyword>
<keyword evidence="2" id="KW-1133">Transmembrane helix</keyword>
<dbReference type="PATRIC" id="fig|2041.4.peg.811"/>
<feature type="transmembrane region" description="Helical" evidence="2">
    <location>
        <begin position="213"/>
        <end position="235"/>
    </location>
</feature>
<dbReference type="Pfam" id="PF19877">
    <property type="entry name" value="DUF6350"/>
    <property type="match status" value="1"/>
</dbReference>
<evidence type="ECO:0000256" key="1">
    <source>
        <dbReference type="SAM" id="MobiDB-lite"/>
    </source>
</evidence>
<dbReference type="Proteomes" id="UP000067689">
    <property type="component" value="Chromosome"/>
</dbReference>
<accession>A0A0U4CSU4</accession>
<feature type="transmembrane region" description="Helical" evidence="2">
    <location>
        <begin position="64"/>
        <end position="84"/>
    </location>
</feature>
<evidence type="ECO:0000256" key="2">
    <source>
        <dbReference type="SAM" id="Phobius"/>
    </source>
</evidence>